<protein>
    <submittedName>
        <fullName evidence="1">Oxysterol-binding protein-domain-containing protein</fullName>
    </submittedName>
</protein>
<accession>A0ACC3SZ61</accession>
<keyword evidence="2" id="KW-1185">Reference proteome</keyword>
<comment type="caution">
    <text evidence="1">The sequence shown here is derived from an EMBL/GenBank/DDBJ whole genome shotgun (WGS) entry which is preliminary data.</text>
</comment>
<organism evidence="1 2">
    <name type="scientific">Lipomyces kononenkoae</name>
    <name type="common">Yeast</name>
    <dbReference type="NCBI Taxonomy" id="34357"/>
    <lineage>
        <taxon>Eukaryota</taxon>
        <taxon>Fungi</taxon>
        <taxon>Dikarya</taxon>
        <taxon>Ascomycota</taxon>
        <taxon>Saccharomycotina</taxon>
        <taxon>Lipomycetes</taxon>
        <taxon>Lipomycetales</taxon>
        <taxon>Lipomycetaceae</taxon>
        <taxon>Lipomyces</taxon>
    </lineage>
</organism>
<evidence type="ECO:0000313" key="1">
    <source>
        <dbReference type="EMBL" id="KAK9236936.1"/>
    </source>
</evidence>
<gene>
    <name evidence="1" type="ORF">V1525DRAFT_405441</name>
</gene>
<proteinExistence type="predicted"/>
<dbReference type="EMBL" id="MU971377">
    <property type="protein sequence ID" value="KAK9236936.1"/>
    <property type="molecule type" value="Genomic_DNA"/>
</dbReference>
<name>A0ACC3SZ61_LIPKO</name>
<reference evidence="2" key="1">
    <citation type="journal article" date="2024" name="Front. Bioeng. Biotechnol.">
        <title>Genome-scale model development and genomic sequencing of the oleaginous clade Lipomyces.</title>
        <authorList>
            <person name="Czajka J.J."/>
            <person name="Han Y."/>
            <person name="Kim J."/>
            <person name="Mondo S.J."/>
            <person name="Hofstad B.A."/>
            <person name="Robles A."/>
            <person name="Haridas S."/>
            <person name="Riley R."/>
            <person name="LaButti K."/>
            <person name="Pangilinan J."/>
            <person name="Andreopoulos W."/>
            <person name="Lipzen A."/>
            <person name="Yan J."/>
            <person name="Wang M."/>
            <person name="Ng V."/>
            <person name="Grigoriev I.V."/>
            <person name="Spatafora J.W."/>
            <person name="Magnuson J.K."/>
            <person name="Baker S.E."/>
            <person name="Pomraning K.R."/>
        </authorList>
    </citation>
    <scope>NUCLEOTIDE SEQUENCE [LARGE SCALE GENOMIC DNA]</scope>
    <source>
        <strain evidence="2">CBS 7786</strain>
    </source>
</reference>
<evidence type="ECO:0000313" key="2">
    <source>
        <dbReference type="Proteomes" id="UP001433508"/>
    </source>
</evidence>
<dbReference type="Proteomes" id="UP001433508">
    <property type="component" value="Unassembled WGS sequence"/>
</dbReference>
<sequence>METLEVHSKAFLIKWVLVPDSCSIQWQLKPNRKSINFGIFRRSPGLKDKDPGSLQSESAQAGLLRSSSVVTIAPPLPGGTTSTSVSAGSLDERLVQSGLQPVYWLGKCHANAILKGSYIVASGSGGMFAFVFDNTFSKTLSKTVQFAQSIVLVKDAHLFAGRSATTVTLPPINRRRRKTVTSGVRQPDLPTSQSSAHADGSSTTVEQRPVLTPGVDDRYHSGVLLKKRRKKLQGYARRYFTLDSDAGMLSYYHDVSSSLLRGSIPLAIAAVSVKPQTREIFIDSGAEIWNLRATSIDDFDRWKNALERARTLVLANELPRPPTRPSSPSALPPATIDKDGSGMDIIGEKLNEALLLCRKLGGGSPYSSPEDSGRGGGGYFGLDAMVEQISSTAPHSVSTAASSTTSAASTGTTTPAGTPGGTQQSGSSSTSSTVSSRRQPFWRKKSRDNAVGTLRPNSHGGNLSPVLAASKAHKETIEELQRLLEQVTEDYSRFLKQRSLPLQPLSTTVSIDGISVYSDSEFFDAEEDPAILILADNDDVVEDIVVVSDDDDEERSSSSLRRLSSESSSIVLAPLTPKRTLTRDLFPLPIAEHITRRTTVPPNSVLPPSLIQFVRKNIGKDLSTIAMPVTANEPLSILQRYAETMEYCTLLDSAAKAPVETGDQILYIAAFAISCLSNTRSKDRALRKPFNPLLNETFELVREDLNVRFLAEKISHRPPIMATYAESENWTYSYCPQPAQKFWGKSAEIISDGPITISVESPDGETTTYSYVMPTTYLRNVIAGEKYVEPAGLVTIIASSGHKAIVEFKSKSIFSGQRTEEVSVKVFGPQNRELGIGLQGKWTTELVRTPDNKRIWTAGSLLPEPRLRYGMPSFCASLNHISDMENGKLAPTDSRLRPDQRCLEEGKIDEAEELKKKLEEIQREKRRQGKIVAEGVSSIWFTKIDDGVWVPIQGERGYWEARKRGEWNMCPTLW</sequence>